<gene>
    <name evidence="2" type="ORF">S03H2_47088</name>
</gene>
<accession>X1ISF3</accession>
<proteinExistence type="predicted"/>
<name>X1ISF3_9ZZZZ</name>
<sequence length="266" mass="31538">EVLYKEKLDSQFYKVKKAVKKQISDVRDNLIEIKVCTDHFIDAGKGNIDEKAVKSLHFFSDRIKKEIDEVEIPEEDITYDNMHSLLNSIKKLFTSINDIAKKSLPRFQKQVQPEIKELSYITRKLGTKQKGLDEFLRKKYTDLKEAEYLLKKLPKLFSLRDNIEHAKSDLDVFERDLEERQKEQEDLIQKLSIVEKNELFGEQDKQEDNLAKLRMKINNKFGFKKALKKLKFELEKETIHIPNINTFFLRDFLKNPINTLVKESRD</sequence>
<reference evidence="2" key="1">
    <citation type="journal article" date="2014" name="Front. Microbiol.">
        <title>High frequency of phylogenetically diverse reductive dehalogenase-homologous genes in deep subseafloor sedimentary metagenomes.</title>
        <authorList>
            <person name="Kawai M."/>
            <person name="Futagami T."/>
            <person name="Toyoda A."/>
            <person name="Takaki Y."/>
            <person name="Nishi S."/>
            <person name="Hori S."/>
            <person name="Arai W."/>
            <person name="Tsubouchi T."/>
            <person name="Morono Y."/>
            <person name="Uchiyama I."/>
            <person name="Ito T."/>
            <person name="Fujiyama A."/>
            <person name="Inagaki F."/>
            <person name="Takami H."/>
        </authorList>
    </citation>
    <scope>NUCLEOTIDE SEQUENCE</scope>
    <source>
        <strain evidence="2">Expedition CK06-06</strain>
    </source>
</reference>
<protein>
    <submittedName>
        <fullName evidence="2">Uncharacterized protein</fullName>
    </submittedName>
</protein>
<dbReference type="AlphaFoldDB" id="X1ISF3"/>
<organism evidence="2">
    <name type="scientific">marine sediment metagenome</name>
    <dbReference type="NCBI Taxonomy" id="412755"/>
    <lineage>
        <taxon>unclassified sequences</taxon>
        <taxon>metagenomes</taxon>
        <taxon>ecological metagenomes</taxon>
    </lineage>
</organism>
<feature type="non-terminal residue" evidence="2">
    <location>
        <position position="266"/>
    </location>
</feature>
<feature type="non-terminal residue" evidence="2">
    <location>
        <position position="1"/>
    </location>
</feature>
<dbReference type="EMBL" id="BARU01029621">
    <property type="protein sequence ID" value="GAH69014.1"/>
    <property type="molecule type" value="Genomic_DNA"/>
</dbReference>
<feature type="coiled-coil region" evidence="1">
    <location>
        <begin position="163"/>
        <end position="216"/>
    </location>
</feature>
<comment type="caution">
    <text evidence="2">The sequence shown here is derived from an EMBL/GenBank/DDBJ whole genome shotgun (WGS) entry which is preliminary data.</text>
</comment>
<keyword evidence="1" id="KW-0175">Coiled coil</keyword>
<evidence type="ECO:0000256" key="1">
    <source>
        <dbReference type="SAM" id="Coils"/>
    </source>
</evidence>
<evidence type="ECO:0000313" key="2">
    <source>
        <dbReference type="EMBL" id="GAH69014.1"/>
    </source>
</evidence>